<dbReference type="PANTHER" id="PTHR13029">
    <property type="match status" value="1"/>
</dbReference>
<evidence type="ECO:0000313" key="5">
    <source>
        <dbReference type="Proteomes" id="UP000646667"/>
    </source>
</evidence>
<dbReference type="GO" id="GO:0043565">
    <property type="term" value="F:sequence-specific DNA binding"/>
    <property type="evidence" value="ECO:0007669"/>
    <property type="project" value="TreeGrafter"/>
</dbReference>
<reference evidence="4 5" key="1">
    <citation type="submission" date="2020-01" db="EMBL/GenBank/DDBJ databases">
        <title>Patterns of diversity and host range of bacteriophage communities associated with bean-nodulatin bacteria.</title>
        <authorList>
            <person name="Vann Cauwenberghe J."/>
            <person name="Santamaria R.I."/>
            <person name="Bustos P."/>
            <person name="Juarez S."/>
            <person name="Gonzalez V."/>
        </authorList>
    </citation>
    <scope>NUCLEOTIDE SEQUENCE [LARGE SCALE GENOMIC DNA]</scope>
    <source>
        <strain evidence="5">RHph</strain>
    </source>
</reference>
<proteinExistence type="predicted"/>
<keyword evidence="2" id="KW-1227">Viral tail protein</keyword>
<dbReference type="GO" id="GO:0045893">
    <property type="term" value="P:positive regulation of DNA-templated transcription"/>
    <property type="evidence" value="ECO:0007669"/>
    <property type="project" value="TreeGrafter"/>
</dbReference>
<name>A0A7S5R9V2_9CAUD</name>
<accession>A0A7S5R9V2</accession>
<feature type="domain" description="Peptidase S74" evidence="3">
    <location>
        <begin position="505"/>
        <end position="590"/>
    </location>
</feature>
<dbReference type="Proteomes" id="UP000646667">
    <property type="component" value="Segment"/>
</dbReference>
<dbReference type="GO" id="GO:0098015">
    <property type="term" value="C:virus tail"/>
    <property type="evidence" value="ECO:0007669"/>
    <property type="project" value="UniProtKB-KW"/>
</dbReference>
<sequence>MVDVTPIPPITPGSTNVGESITSANTAFLRIVEQGQAINGLLVDVGDKTDLQTTIKTDLVSAINEILTRFNDGFLVQNVTGNLTSLSTTNKSNLVAAVNEVVGNVGSLSALTTSNKTNIVAAINEIVAENAGVGNLQNLSTIDKTNIVAAINELSFSIGAFSNLDGFQDIISAINSISDDAGDINTLTTVSKTSLVAAINELVTKTGLFVTKDGSVAFTGDVDFGTNKIKNLAAGTNSGDAVTVGQILDLVKIGDVAGLATSTKENTVLAINEVIGYIGQLNLLNTTTKTNLVAAINEIVDNIDYQAMQVKLSGINRVSFGYDITSDHDQTFDFRSSSVTGPSDFDFRVIREQGTNGVARLIQSGSGHMYLSTNDAVNGVIDRVRLNADVNNPFEIYKDGIWVAVATGGASLPLSGGTMTGPIQFDKPLSSSNILLDLQQGYSIYSDDTGTYTDSDNRLWLDGPINGEIHIGPKISGNLKGFEIKTDRLDVTGEIFSSSDITLLSDARVKSEIVTIEDAVNKVYAMRGVHYVKDGKFSTGLIAQELEEIAPELVKDAGDLKSVNYQQLNAYLIEAVKDLVDQVNDLNKRIIELENNQ</sequence>
<protein>
    <submittedName>
        <fullName evidence="4">Putative peptidase_S74 domain-containing protein</fullName>
    </submittedName>
</protein>
<dbReference type="Pfam" id="PF13884">
    <property type="entry name" value="Peptidase_S74"/>
    <property type="match status" value="1"/>
</dbReference>
<keyword evidence="5" id="KW-1185">Reference proteome</keyword>
<gene>
    <name evidence="4" type="ORF">EVC06_012</name>
</gene>
<dbReference type="EMBL" id="MN988534">
    <property type="protein sequence ID" value="QIG73787.1"/>
    <property type="molecule type" value="Genomic_DNA"/>
</dbReference>
<dbReference type="PANTHER" id="PTHR13029:SF18">
    <property type="entry name" value="MYELIN REGULATORY FACTOR HOMOLOG 1"/>
    <property type="match status" value="1"/>
</dbReference>
<evidence type="ECO:0000313" key="4">
    <source>
        <dbReference type="EMBL" id="QIG73787.1"/>
    </source>
</evidence>
<evidence type="ECO:0000256" key="1">
    <source>
        <dbReference type="ARBA" id="ARBA00004328"/>
    </source>
</evidence>
<dbReference type="InterPro" id="IPR051577">
    <property type="entry name" value="MRF-like"/>
</dbReference>
<comment type="subcellular location">
    <subcellularLocation>
        <location evidence="1">Virion</location>
    </subcellularLocation>
</comment>
<evidence type="ECO:0000259" key="3">
    <source>
        <dbReference type="PROSITE" id="PS51688"/>
    </source>
</evidence>
<dbReference type="GO" id="GO:0003700">
    <property type="term" value="F:DNA-binding transcription factor activity"/>
    <property type="evidence" value="ECO:0007669"/>
    <property type="project" value="TreeGrafter"/>
</dbReference>
<evidence type="ECO:0000256" key="2">
    <source>
        <dbReference type="ARBA" id="ARBA00022732"/>
    </source>
</evidence>
<dbReference type="InterPro" id="IPR030392">
    <property type="entry name" value="S74_ICA"/>
</dbReference>
<dbReference type="PROSITE" id="PS51688">
    <property type="entry name" value="ICA"/>
    <property type="match status" value="1"/>
</dbReference>
<keyword evidence="2" id="KW-0946">Virion</keyword>
<dbReference type="GO" id="GO:0016540">
    <property type="term" value="P:protein autoprocessing"/>
    <property type="evidence" value="ECO:0007669"/>
    <property type="project" value="TreeGrafter"/>
</dbReference>
<organism evidence="4 5">
    <name type="scientific">Rhizobium phage RHph_N34</name>
    <dbReference type="NCBI Taxonomy" id="2509586"/>
    <lineage>
        <taxon>Viruses</taxon>
        <taxon>Duplodnaviria</taxon>
        <taxon>Heunggongvirae</taxon>
        <taxon>Uroviricota</taxon>
        <taxon>Caudoviricetes</taxon>
        <taxon>Pootjesviridae</taxon>
        <taxon>Staniewskivirinae</taxon>
        <taxon>Trinifflemingvirus</taxon>
        <taxon>Trinifflemingvirus N34</taxon>
    </lineage>
</organism>